<evidence type="ECO:0000313" key="4">
    <source>
        <dbReference type="Proteomes" id="UP000051124"/>
    </source>
</evidence>
<dbReference type="AlphaFoldDB" id="A0A0S7WIC5"/>
<dbReference type="NCBIfam" id="NF033709">
    <property type="entry name" value="PorV_fam"/>
    <property type="match status" value="1"/>
</dbReference>
<evidence type="ECO:0008006" key="5">
    <source>
        <dbReference type="Google" id="ProtNLM"/>
    </source>
</evidence>
<accession>A0A0S7WIC5</accession>
<dbReference type="SUPFAM" id="SSF56935">
    <property type="entry name" value="Porins"/>
    <property type="match status" value="1"/>
</dbReference>
<name>A0A0S7WIC5_UNCT6</name>
<feature type="chain" id="PRO_5006639469" description="PorV/PorQ family protein" evidence="2">
    <location>
        <begin position="21"/>
        <end position="340"/>
    </location>
</feature>
<dbReference type="InterPro" id="IPR005362">
    <property type="entry name" value="UPF0164"/>
</dbReference>
<dbReference type="Gene3D" id="2.40.160.60">
    <property type="entry name" value="Outer membrane protein transport protein (OMPP1/FadL/TodX)"/>
    <property type="match status" value="2"/>
</dbReference>
<evidence type="ECO:0000256" key="2">
    <source>
        <dbReference type="SAM" id="SignalP"/>
    </source>
</evidence>
<proteinExistence type="inferred from homology"/>
<feature type="signal peptide" evidence="2">
    <location>
        <begin position="1"/>
        <end position="20"/>
    </location>
</feature>
<gene>
    <name evidence="3" type="ORF">AMJ40_04470</name>
</gene>
<keyword evidence="2" id="KW-0732">Signal</keyword>
<protein>
    <recommendedName>
        <fullName evidence="5">PorV/PorQ family protein</fullName>
    </recommendedName>
</protein>
<dbReference type="Pfam" id="PF03687">
    <property type="entry name" value="UPF0164"/>
    <property type="match status" value="1"/>
</dbReference>
<dbReference type="Proteomes" id="UP000051124">
    <property type="component" value="Unassembled WGS sequence"/>
</dbReference>
<organism evidence="3 4">
    <name type="scientific">candidate division TA06 bacterium DG_26</name>
    <dbReference type="NCBI Taxonomy" id="1703771"/>
    <lineage>
        <taxon>Bacteria</taxon>
        <taxon>Bacteria division TA06</taxon>
    </lineage>
</organism>
<sequence length="340" mass="37207">MKRLVLFSIVSIVAVTCSFAQVSKVGTAGSQFLKIWVEPRGAAMGGAYSAVTNDVTALYWNPAGIASVESPSLIFSDVEWFADIRNNFLGYVHPTNAGDFGVSVTVLSMGKEEITTVDEPNGTGEQWGASMMAFGLSYGRWFTKEFAFGVTAKYVYETILDANSSGALFDLGAVLHPEAWGSLRGSFVISNFGPDLQYRGGPMIERLFREGWPSGIAPVDVELLAAEAPPPLLLKFGLAYDPVSTPEHRVTLALDLWHPNDGREKVHVGGEYSWSELISLRGGFRYDPDLWDDRSTSTEGFTFGLGMKYPMGGQFYGFGYAGEDRGYLGLKHRFSLAMEF</sequence>
<comment type="similarity">
    <text evidence="1">Belongs to the UPF0164 family.</text>
</comment>
<dbReference type="EMBL" id="LIZT01000037">
    <property type="protein sequence ID" value="KPJ49901.1"/>
    <property type="molecule type" value="Genomic_DNA"/>
</dbReference>
<reference evidence="3 4" key="1">
    <citation type="journal article" date="2015" name="Microbiome">
        <title>Genomic resolution of linkages in carbon, nitrogen, and sulfur cycling among widespread estuary sediment bacteria.</title>
        <authorList>
            <person name="Baker B.J."/>
            <person name="Lazar C.S."/>
            <person name="Teske A.P."/>
            <person name="Dick G.J."/>
        </authorList>
    </citation>
    <scope>NUCLEOTIDE SEQUENCE [LARGE SCALE GENOMIC DNA]</scope>
    <source>
        <strain evidence="3">DG_26</strain>
    </source>
</reference>
<evidence type="ECO:0000313" key="3">
    <source>
        <dbReference type="EMBL" id="KPJ49901.1"/>
    </source>
</evidence>
<comment type="caution">
    <text evidence="3">The sequence shown here is derived from an EMBL/GenBank/DDBJ whole genome shotgun (WGS) entry which is preliminary data.</text>
</comment>
<evidence type="ECO:0000256" key="1">
    <source>
        <dbReference type="ARBA" id="ARBA00005846"/>
    </source>
</evidence>